<feature type="transmembrane region" description="Helical" evidence="1">
    <location>
        <begin position="19"/>
        <end position="39"/>
    </location>
</feature>
<protein>
    <recommendedName>
        <fullName evidence="2">DUF6787 domain-containing protein</fullName>
    </recommendedName>
</protein>
<feature type="transmembrane region" description="Helical" evidence="1">
    <location>
        <begin position="59"/>
        <end position="87"/>
    </location>
</feature>
<dbReference type="InterPro" id="IPR046714">
    <property type="entry name" value="DUF6787"/>
</dbReference>
<evidence type="ECO:0000313" key="4">
    <source>
        <dbReference type="Proteomes" id="UP000036908"/>
    </source>
</evidence>
<sequence>MANTQFLEKMKERWNLNSLIQVVLVLVVFSLTGTSVVFLKPYVFQLFGIESLTGIKGVFLYLLLIPPLYQILLLFYGTLLGQFSFFWKWEKKTFNSIGKLFRKRKKKV</sequence>
<dbReference type="Pfam" id="PF20584">
    <property type="entry name" value="DUF6787"/>
    <property type="match status" value="1"/>
</dbReference>
<evidence type="ECO:0000259" key="2">
    <source>
        <dbReference type="Pfam" id="PF20584"/>
    </source>
</evidence>
<dbReference type="AlphaFoldDB" id="A0A0L8AJF6"/>
<evidence type="ECO:0000313" key="3">
    <source>
        <dbReference type="EMBL" id="KOF02519.1"/>
    </source>
</evidence>
<keyword evidence="1" id="KW-0472">Membrane</keyword>
<feature type="domain" description="DUF6787" evidence="2">
    <location>
        <begin position="24"/>
        <end position="101"/>
    </location>
</feature>
<accession>A0A0L8AJF6</accession>
<name>A0A0L8AJF6_9BACT</name>
<keyword evidence="1" id="KW-0812">Transmembrane</keyword>
<dbReference type="Proteomes" id="UP000036908">
    <property type="component" value="Unassembled WGS sequence"/>
</dbReference>
<gene>
    <name evidence="3" type="ORF">OB69_11715</name>
</gene>
<comment type="caution">
    <text evidence="3">The sequence shown here is derived from an EMBL/GenBank/DDBJ whole genome shotgun (WGS) entry which is preliminary data.</text>
</comment>
<dbReference type="RefSeq" id="WP_245620807.1">
    <property type="nucleotide sequence ID" value="NZ_JSVA01000012.1"/>
</dbReference>
<keyword evidence="1" id="KW-1133">Transmembrane helix</keyword>
<reference evidence="4" key="1">
    <citation type="submission" date="2014-11" db="EMBL/GenBank/DDBJ databases">
        <title>Genome sequencing of Roseivirga sp. D-25.</title>
        <authorList>
            <person name="Selvaratnam C."/>
            <person name="Thevarajoo S."/>
            <person name="Goh K.M."/>
            <person name="Eee R."/>
            <person name="Chan K.-G."/>
            <person name="Chong C.S."/>
        </authorList>
    </citation>
    <scope>NUCLEOTIDE SEQUENCE [LARGE SCALE GENOMIC DNA]</scope>
    <source>
        <strain evidence="4">D-25</strain>
    </source>
</reference>
<dbReference type="PATRIC" id="fig|1566026.4.peg.631"/>
<organism evidence="3 4">
    <name type="scientific">Roseivirga seohaensis subsp. aquiponti</name>
    <dbReference type="NCBI Taxonomy" id="1566026"/>
    <lineage>
        <taxon>Bacteria</taxon>
        <taxon>Pseudomonadati</taxon>
        <taxon>Bacteroidota</taxon>
        <taxon>Cytophagia</taxon>
        <taxon>Cytophagales</taxon>
        <taxon>Roseivirgaceae</taxon>
        <taxon>Roseivirga</taxon>
    </lineage>
</organism>
<keyword evidence="4" id="KW-1185">Reference proteome</keyword>
<evidence type="ECO:0000256" key="1">
    <source>
        <dbReference type="SAM" id="Phobius"/>
    </source>
</evidence>
<dbReference type="EMBL" id="JSVA01000012">
    <property type="protein sequence ID" value="KOF02519.1"/>
    <property type="molecule type" value="Genomic_DNA"/>
</dbReference>
<proteinExistence type="predicted"/>